<dbReference type="InterPro" id="IPR001296">
    <property type="entry name" value="Glyco_trans_1"/>
</dbReference>
<feature type="domain" description="Glycosyltransferase subfamily 4-like N-terminal" evidence="2">
    <location>
        <begin position="16"/>
        <end position="180"/>
    </location>
</feature>
<organism evidence="3 4">
    <name type="scientific">Cohnella abietis</name>
    <dbReference type="NCBI Taxonomy" id="2507935"/>
    <lineage>
        <taxon>Bacteria</taxon>
        <taxon>Bacillati</taxon>
        <taxon>Bacillota</taxon>
        <taxon>Bacilli</taxon>
        <taxon>Bacillales</taxon>
        <taxon>Paenibacillaceae</taxon>
        <taxon>Cohnella</taxon>
    </lineage>
</organism>
<evidence type="ECO:0000259" key="2">
    <source>
        <dbReference type="Pfam" id="PF13439"/>
    </source>
</evidence>
<dbReference type="InterPro" id="IPR028098">
    <property type="entry name" value="Glyco_trans_4-like_N"/>
</dbReference>
<dbReference type="AlphaFoldDB" id="A0A3T1D1U8"/>
<dbReference type="PANTHER" id="PTHR45947:SF3">
    <property type="entry name" value="SULFOQUINOVOSYL TRANSFERASE SQD2"/>
    <property type="match status" value="1"/>
</dbReference>
<dbReference type="Gene3D" id="3.40.50.2000">
    <property type="entry name" value="Glycogen Phosphorylase B"/>
    <property type="match status" value="2"/>
</dbReference>
<dbReference type="InterPro" id="IPR050194">
    <property type="entry name" value="Glycosyltransferase_grp1"/>
</dbReference>
<dbReference type="OrthoDB" id="9804196at2"/>
<dbReference type="Pfam" id="PF13439">
    <property type="entry name" value="Glyco_transf_4"/>
    <property type="match status" value="1"/>
</dbReference>
<dbReference type="GO" id="GO:0016757">
    <property type="term" value="F:glycosyltransferase activity"/>
    <property type="evidence" value="ECO:0007669"/>
    <property type="project" value="InterPro"/>
</dbReference>
<accession>A0A3T1D1U8</accession>
<dbReference type="Pfam" id="PF00534">
    <property type="entry name" value="Glycos_transf_1"/>
    <property type="match status" value="1"/>
</dbReference>
<protein>
    <submittedName>
        <fullName evidence="3">Putative glycosyltransferase EpsF</fullName>
    </submittedName>
</protein>
<dbReference type="CDD" id="cd03812">
    <property type="entry name" value="GT4_CapH-like"/>
    <property type="match status" value="1"/>
</dbReference>
<keyword evidence="3" id="KW-0808">Transferase</keyword>
<keyword evidence="4" id="KW-1185">Reference proteome</keyword>
<evidence type="ECO:0000313" key="4">
    <source>
        <dbReference type="Proteomes" id="UP000289856"/>
    </source>
</evidence>
<sequence>MNRKIKVLHMVGKMHPGGIESLLMNVYRHIDRSRYEFHFGVQTEEKAFYDDEIAALGGTIVRHPHPNKGLWNFRRALASNLQNHGPYDAVHSHIFGFSGYVLKIAKEMGVPVRISHSHNTNDSKRGTWIRTLYRAHMRRLIRSNATGMLGCSNAACESLFGTKCWGDRRVTVFPNAIDLSEYATLPVSRMKAREGLGLPRNRFIVGHIGRFSRQKNHAFLLERFEAFLYVRPDAHLLLIGDGPLRAEMEAKAIELGLEDYVSFLGVRKDVPELMAAMDLFLLPSLYEGLGIVLIEAQAAGVPCLVSDRVPKEADLGIGLVERLSLDKAGDWAGQMLKLGAPESSPTWDTRYQAIRDKGYDIGQSVLQLERMYGG</sequence>
<proteinExistence type="predicted"/>
<name>A0A3T1D1U8_9BACL</name>
<gene>
    <name evidence="3" type="primary">epsF</name>
    <name evidence="3" type="ORF">KCTCHS21_14910</name>
</gene>
<dbReference type="PANTHER" id="PTHR45947">
    <property type="entry name" value="SULFOQUINOVOSYL TRANSFERASE SQD2"/>
    <property type="match status" value="1"/>
</dbReference>
<evidence type="ECO:0000313" key="3">
    <source>
        <dbReference type="EMBL" id="BBI32092.1"/>
    </source>
</evidence>
<dbReference type="SUPFAM" id="SSF53756">
    <property type="entry name" value="UDP-Glycosyltransferase/glycogen phosphorylase"/>
    <property type="match status" value="1"/>
</dbReference>
<evidence type="ECO:0000259" key="1">
    <source>
        <dbReference type="Pfam" id="PF00534"/>
    </source>
</evidence>
<dbReference type="KEGG" id="cohn:KCTCHS21_14910"/>
<dbReference type="Proteomes" id="UP000289856">
    <property type="component" value="Chromosome"/>
</dbReference>
<dbReference type="EMBL" id="AP019400">
    <property type="protein sequence ID" value="BBI32092.1"/>
    <property type="molecule type" value="Genomic_DNA"/>
</dbReference>
<feature type="domain" description="Glycosyl transferase family 1" evidence="1">
    <location>
        <begin position="191"/>
        <end position="310"/>
    </location>
</feature>
<reference evidence="3 4" key="1">
    <citation type="submission" date="2019-01" db="EMBL/GenBank/DDBJ databases">
        <title>Complete genome sequence of Cohnella hallensis HS21 isolated from Korean fir (Abies koreana) rhizospheric soil.</title>
        <authorList>
            <person name="Jiang L."/>
            <person name="Kang S.W."/>
            <person name="Kim S."/>
            <person name="Jung J."/>
            <person name="Kim C.Y."/>
            <person name="Kim D.H."/>
            <person name="Kim S.W."/>
            <person name="Lee J."/>
        </authorList>
    </citation>
    <scope>NUCLEOTIDE SEQUENCE [LARGE SCALE GENOMIC DNA]</scope>
    <source>
        <strain evidence="3 4">HS21</strain>
    </source>
</reference>